<proteinExistence type="predicted"/>
<keyword evidence="3" id="KW-1185">Reference proteome</keyword>
<reference evidence="2 3" key="1">
    <citation type="submission" date="2024-01" db="EMBL/GenBank/DDBJ databases">
        <title>Genome assemblies of Stephania.</title>
        <authorList>
            <person name="Yang L."/>
        </authorList>
    </citation>
    <scope>NUCLEOTIDE SEQUENCE [LARGE SCALE GENOMIC DNA]</scope>
    <source>
        <strain evidence="2">JXDWG</strain>
        <tissue evidence="2">Leaf</tissue>
    </source>
</reference>
<dbReference type="Proteomes" id="UP001419268">
    <property type="component" value="Unassembled WGS sequence"/>
</dbReference>
<dbReference type="AlphaFoldDB" id="A0AAP0J162"/>
<evidence type="ECO:0000313" key="3">
    <source>
        <dbReference type="Proteomes" id="UP001419268"/>
    </source>
</evidence>
<evidence type="ECO:0000313" key="2">
    <source>
        <dbReference type="EMBL" id="KAK9125554.1"/>
    </source>
</evidence>
<feature type="region of interest" description="Disordered" evidence="1">
    <location>
        <begin position="36"/>
        <end position="71"/>
    </location>
</feature>
<protein>
    <submittedName>
        <fullName evidence="2">Uncharacterized protein</fullName>
    </submittedName>
</protein>
<organism evidence="2 3">
    <name type="scientific">Stephania cephalantha</name>
    <dbReference type="NCBI Taxonomy" id="152367"/>
    <lineage>
        <taxon>Eukaryota</taxon>
        <taxon>Viridiplantae</taxon>
        <taxon>Streptophyta</taxon>
        <taxon>Embryophyta</taxon>
        <taxon>Tracheophyta</taxon>
        <taxon>Spermatophyta</taxon>
        <taxon>Magnoliopsida</taxon>
        <taxon>Ranunculales</taxon>
        <taxon>Menispermaceae</taxon>
        <taxon>Menispermoideae</taxon>
        <taxon>Cissampelideae</taxon>
        <taxon>Stephania</taxon>
    </lineage>
</organism>
<sequence length="144" mass="15832">MTAQIELTQSQPDTPIDETELNLSIVEHDDKGRTYGLGWTPSGSRHKYATVGGAGGGDGTGSSRPISTPNEPIDLLRRDFLAMQTHILRVMQDHTLTQDQLREVQGQLSRMEQALMDRLGISFAPVPPRDVTADDSETDDDLDD</sequence>
<feature type="compositionally biased region" description="Acidic residues" evidence="1">
    <location>
        <begin position="133"/>
        <end position="144"/>
    </location>
</feature>
<evidence type="ECO:0000256" key="1">
    <source>
        <dbReference type="SAM" id="MobiDB-lite"/>
    </source>
</evidence>
<comment type="caution">
    <text evidence="2">The sequence shown here is derived from an EMBL/GenBank/DDBJ whole genome shotgun (WGS) entry which is preliminary data.</text>
</comment>
<gene>
    <name evidence="2" type="ORF">Scep_014400</name>
</gene>
<name>A0AAP0J162_9MAGN</name>
<dbReference type="EMBL" id="JBBNAG010000006">
    <property type="protein sequence ID" value="KAK9125554.1"/>
    <property type="molecule type" value="Genomic_DNA"/>
</dbReference>
<feature type="region of interest" description="Disordered" evidence="1">
    <location>
        <begin position="124"/>
        <end position="144"/>
    </location>
</feature>
<accession>A0AAP0J162</accession>